<dbReference type="AlphaFoldDB" id="H1ZN58"/>
<dbReference type="GO" id="GO:0003700">
    <property type="term" value="F:DNA-binding transcription factor activity"/>
    <property type="evidence" value="ECO:0007669"/>
    <property type="project" value="UniProtKB-UniRule"/>
</dbReference>
<proteinExistence type="evidence at transcript level"/>
<comment type="subcellular location">
    <subcellularLocation>
        <location evidence="1 7">Nucleus</location>
    </subcellularLocation>
</comment>
<name>H1ZN58_PINTA</name>
<dbReference type="EMBL" id="FJ982275">
    <property type="protein sequence ID" value="ADV59358.1"/>
    <property type="molecule type" value="mRNA"/>
</dbReference>
<dbReference type="InterPro" id="IPR010409">
    <property type="entry name" value="GAGA-bd_tscrpt_act"/>
</dbReference>
<dbReference type="GO" id="GO:0043565">
    <property type="term" value="F:sequence-specific DNA binding"/>
    <property type="evidence" value="ECO:0007669"/>
    <property type="project" value="TreeGrafter"/>
</dbReference>
<dbReference type="PANTHER" id="PTHR31421:SF22">
    <property type="entry name" value="PROTEIN BASIC PENTACYSTEINE3"/>
    <property type="match status" value="1"/>
</dbReference>
<dbReference type="GO" id="GO:0009723">
    <property type="term" value="P:response to ethylene"/>
    <property type="evidence" value="ECO:0007669"/>
    <property type="project" value="TreeGrafter"/>
</dbReference>
<comment type="similarity">
    <text evidence="2 7">Belongs to the BBR/BPC family.</text>
</comment>
<dbReference type="GO" id="GO:0005634">
    <property type="term" value="C:nucleus"/>
    <property type="evidence" value="ECO:0007669"/>
    <property type="project" value="UniProtKB-SubCell"/>
</dbReference>
<dbReference type="SMART" id="SM01226">
    <property type="entry name" value="GAGA_bind"/>
    <property type="match status" value="1"/>
</dbReference>
<evidence type="ECO:0000256" key="5">
    <source>
        <dbReference type="ARBA" id="ARBA00023163"/>
    </source>
</evidence>
<keyword evidence="4 7" id="KW-0238">DNA-binding</keyword>
<comment type="function">
    <text evidence="7">Transcriptional regulator that specifically binds to GA-rich elements (GAGA-repeats) present in regulatory sequences of genes involved in developmental processes.</text>
</comment>
<keyword evidence="3 7" id="KW-0805">Transcription regulation</keyword>
<evidence type="ECO:0000313" key="9">
    <source>
        <dbReference type="EMBL" id="ADV59358.1"/>
    </source>
</evidence>
<evidence type="ECO:0000256" key="1">
    <source>
        <dbReference type="ARBA" id="ARBA00004123"/>
    </source>
</evidence>
<accession>H1ZN58</accession>
<reference evidence="9" key="1">
    <citation type="submission" date="2009-04" db="EMBL/GenBank/DDBJ databases">
        <title>Phylogenetic analysis of plant specific BBR/BPC proteins.</title>
        <authorList>
            <person name="Wanke D."/>
            <person name="Bloss U."/>
            <person name="Brand L.H."/>
            <person name="Kohnen M.V."/>
            <person name="Hohenstatt M.L."/>
            <person name="Hummel S."/>
            <person name="Kilian J."/>
            <person name="Harter K."/>
            <person name="Berendzen K.W."/>
        </authorList>
    </citation>
    <scope>NUCLEOTIDE SEQUENCE</scope>
</reference>
<feature type="region of interest" description="Disordered" evidence="8">
    <location>
        <begin position="119"/>
        <end position="149"/>
    </location>
</feature>
<organism evidence="9">
    <name type="scientific">Pinus taeda</name>
    <name type="common">Loblolly pine</name>
    <dbReference type="NCBI Taxonomy" id="3352"/>
    <lineage>
        <taxon>Eukaryota</taxon>
        <taxon>Viridiplantae</taxon>
        <taxon>Streptophyta</taxon>
        <taxon>Embryophyta</taxon>
        <taxon>Tracheophyta</taxon>
        <taxon>Spermatophyta</taxon>
        <taxon>Pinopsida</taxon>
        <taxon>Pinidae</taxon>
        <taxon>Conifers I</taxon>
        <taxon>Pinales</taxon>
        <taxon>Pinaceae</taxon>
        <taxon>Pinus</taxon>
        <taxon>Pinus subgen. Pinus</taxon>
    </lineage>
</organism>
<evidence type="ECO:0000256" key="3">
    <source>
        <dbReference type="ARBA" id="ARBA00023015"/>
    </source>
</evidence>
<evidence type="ECO:0000256" key="4">
    <source>
        <dbReference type="ARBA" id="ARBA00023125"/>
    </source>
</evidence>
<evidence type="ECO:0000256" key="7">
    <source>
        <dbReference type="RuleBase" id="RU367160"/>
    </source>
</evidence>
<protein>
    <recommendedName>
        <fullName evidence="7">GAGA-binding transcriptional activator</fullName>
    </recommendedName>
</protein>
<dbReference type="Pfam" id="PF06217">
    <property type="entry name" value="GAGA_bind"/>
    <property type="match status" value="1"/>
</dbReference>
<gene>
    <name evidence="9" type="primary">BBR/BPC2</name>
</gene>
<feature type="compositionally biased region" description="Basic and acidic residues" evidence="8">
    <location>
        <begin position="135"/>
        <end position="144"/>
    </location>
</feature>
<evidence type="ECO:0000256" key="2">
    <source>
        <dbReference type="ARBA" id="ARBA00007911"/>
    </source>
</evidence>
<keyword evidence="5 7" id="KW-0804">Transcription</keyword>
<evidence type="ECO:0000256" key="8">
    <source>
        <dbReference type="SAM" id="MobiDB-lite"/>
    </source>
</evidence>
<keyword evidence="6 7" id="KW-0539">Nucleus</keyword>
<evidence type="ECO:0000256" key="6">
    <source>
        <dbReference type="ARBA" id="ARBA00023242"/>
    </source>
</evidence>
<dbReference type="PANTHER" id="PTHR31421">
    <property type="entry name" value="PROTEIN BASIC PENTACYSTEINE3"/>
    <property type="match status" value="1"/>
</dbReference>
<sequence>MEGGNALDFGDWGTYEESMNDHPALKLMAVIAERDVAILERDTAIAEKKAAYAERDVALLQREVAISDRNSALLERDAAAAALGYSGQMNLSGQRSPSCGTLVGIKVQSVGQVFPDPHSESLVAEQPKQTNQADNRIKGERESPSNKVFNGYEPITPVFKIQQKKGATTGQDTNGLLAVVKHEMRDQDYKEDKTTFDTSGLPITFDTSALPITFDASALPIPVCSCTGVPQQCYRWGSGGWQSACCTTSISMYPLPMNPNKRGARLGGRKMSGGAFAKLLARLIADGYSLEYPVDLKNHWAKHGTNRYIRIQ</sequence>